<dbReference type="Pfam" id="PF03747">
    <property type="entry name" value="ADP_ribosyl_GH"/>
    <property type="match status" value="1"/>
</dbReference>
<comment type="caution">
    <text evidence="1">The sequence shown here is derived from an EMBL/GenBank/DDBJ whole genome shotgun (WGS) entry which is preliminary data.</text>
</comment>
<dbReference type="Proteomes" id="UP000617531">
    <property type="component" value="Unassembled WGS sequence"/>
</dbReference>
<dbReference type="InterPro" id="IPR036705">
    <property type="entry name" value="Ribosyl_crysJ1_sf"/>
</dbReference>
<evidence type="ECO:0000313" key="2">
    <source>
        <dbReference type="Proteomes" id="UP000617531"/>
    </source>
</evidence>
<reference evidence="1" key="2">
    <citation type="submission" date="2020-09" db="EMBL/GenBank/DDBJ databases">
        <authorList>
            <person name="Sun Q."/>
            <person name="Zhou Y."/>
        </authorList>
    </citation>
    <scope>NUCLEOTIDE SEQUENCE</scope>
    <source>
        <strain evidence="1">CGMCC 1.16548</strain>
    </source>
</reference>
<dbReference type="Gene3D" id="1.10.4080.10">
    <property type="entry name" value="ADP-ribosylation/Crystallin J1"/>
    <property type="match status" value="1"/>
</dbReference>
<protein>
    <recommendedName>
        <fullName evidence="3">ADP-ribosylglycohydrolase family protein</fullName>
    </recommendedName>
</protein>
<accession>A0A8J3GPT6</accession>
<proteinExistence type="predicted"/>
<keyword evidence="2" id="KW-1185">Reference proteome</keyword>
<sequence>MSPFDLVSDEIEQREQTGYEVGSAVAALAKTDPDDEPRLEQIYAELITAPRSGAWDYEEPEDLDDILESLAPAGEHPVPDGRVDDKVLGGWLGRIAGCNLGKPVEWGPHWTSSHIRRYLEQAGAYPLRDYFPLLDPMPAEYELRENWPETTRGNVDGGSRDDDVDYPILGLHLLETHGSDITPAVVGEAWLQLFPYRQIYTAERAAYLNLLHGVPAELAATVRNPYREWIGALIRGDVFGWVNPGRPRAAMALAYQDASLSHTANGIYGELWSAALIAEAFTASTVAEAFEASLAHVPPRSRLAEALHDVNGMRRKGLSWDEALVGIQERYAHYSWVHTIPNAALIAAGLLWGENDYAATVGLTVMGGWDTDSNGATAGSVAGVVLGAAALPGRFVTPLRDHTRSALFGFDHSRISDLAERTSALARAGITSGARTA</sequence>
<name>A0A8J3GPT6_9MICO</name>
<organism evidence="1 2">
    <name type="scientific">Pseudolysinimonas yzui</name>
    <dbReference type="NCBI Taxonomy" id="2708254"/>
    <lineage>
        <taxon>Bacteria</taxon>
        <taxon>Bacillati</taxon>
        <taxon>Actinomycetota</taxon>
        <taxon>Actinomycetes</taxon>
        <taxon>Micrococcales</taxon>
        <taxon>Microbacteriaceae</taxon>
        <taxon>Pseudolysinimonas</taxon>
    </lineage>
</organism>
<dbReference type="RefSeq" id="WP_191282617.1">
    <property type="nucleotide sequence ID" value="NZ_BNAI01000002.1"/>
</dbReference>
<evidence type="ECO:0008006" key="3">
    <source>
        <dbReference type="Google" id="ProtNLM"/>
    </source>
</evidence>
<gene>
    <name evidence="1" type="ORF">GCM10011600_12480</name>
</gene>
<dbReference type="AlphaFoldDB" id="A0A8J3GPT6"/>
<dbReference type="SUPFAM" id="SSF101478">
    <property type="entry name" value="ADP-ribosylglycohydrolase"/>
    <property type="match status" value="1"/>
</dbReference>
<reference evidence="1" key="1">
    <citation type="journal article" date="2014" name="Int. J. Syst. Evol. Microbiol.">
        <title>Complete genome sequence of Corynebacterium casei LMG S-19264T (=DSM 44701T), isolated from a smear-ripened cheese.</title>
        <authorList>
            <consortium name="US DOE Joint Genome Institute (JGI-PGF)"/>
            <person name="Walter F."/>
            <person name="Albersmeier A."/>
            <person name="Kalinowski J."/>
            <person name="Ruckert C."/>
        </authorList>
    </citation>
    <scope>NUCLEOTIDE SEQUENCE</scope>
    <source>
        <strain evidence="1">CGMCC 1.16548</strain>
    </source>
</reference>
<evidence type="ECO:0000313" key="1">
    <source>
        <dbReference type="EMBL" id="GHF13183.1"/>
    </source>
</evidence>
<dbReference type="InterPro" id="IPR005502">
    <property type="entry name" value="Ribosyl_crysJ1"/>
</dbReference>
<dbReference type="EMBL" id="BNAI01000002">
    <property type="protein sequence ID" value="GHF13183.1"/>
    <property type="molecule type" value="Genomic_DNA"/>
</dbReference>